<protein>
    <submittedName>
        <fullName evidence="2">Uncharacterized protein</fullName>
    </submittedName>
</protein>
<name>A0A9P1DHK5_9DINO</name>
<accession>A0A9P1DHK5</accession>
<evidence type="ECO:0000313" key="4">
    <source>
        <dbReference type="Proteomes" id="UP001152797"/>
    </source>
</evidence>
<dbReference type="EMBL" id="CAMXCT010004779">
    <property type="protein sequence ID" value="CAI4010326.1"/>
    <property type="molecule type" value="Genomic_DNA"/>
</dbReference>
<organism evidence="2">
    <name type="scientific">Cladocopium goreaui</name>
    <dbReference type="NCBI Taxonomy" id="2562237"/>
    <lineage>
        <taxon>Eukaryota</taxon>
        <taxon>Sar</taxon>
        <taxon>Alveolata</taxon>
        <taxon>Dinophyceae</taxon>
        <taxon>Suessiales</taxon>
        <taxon>Symbiodiniaceae</taxon>
        <taxon>Cladocopium</taxon>
    </lineage>
</organism>
<sequence length="188" mass="20963">MIPDARIPSVSVEPDTTSKTPTTGAEFRDLEVSTMAGNVIKIPATDFSVAMVKNWRRPVFMGLSSKLEAFAGRTLPSLPCRWEVALGLRMVGNPCADHKARKQTRPLQCESNRIKGRRQCRPFGRVPQQEISQENRWSCLELSTGQCVDGFAPRSSCHHHGRILGLQHCHSPSLLQAGFCPKRTRRIS</sequence>
<reference evidence="3 4" key="2">
    <citation type="submission" date="2024-05" db="EMBL/GenBank/DDBJ databases">
        <authorList>
            <person name="Chen Y."/>
            <person name="Shah S."/>
            <person name="Dougan E. K."/>
            <person name="Thang M."/>
            <person name="Chan C."/>
        </authorList>
    </citation>
    <scope>NUCLEOTIDE SEQUENCE [LARGE SCALE GENOMIC DNA]</scope>
</reference>
<comment type="caution">
    <text evidence="2">The sequence shown here is derived from an EMBL/GenBank/DDBJ whole genome shotgun (WGS) entry which is preliminary data.</text>
</comment>
<evidence type="ECO:0000313" key="3">
    <source>
        <dbReference type="EMBL" id="CAL4797638.1"/>
    </source>
</evidence>
<dbReference type="Proteomes" id="UP001152797">
    <property type="component" value="Unassembled WGS sequence"/>
</dbReference>
<feature type="compositionally biased region" description="Polar residues" evidence="1">
    <location>
        <begin position="14"/>
        <end position="23"/>
    </location>
</feature>
<evidence type="ECO:0000256" key="1">
    <source>
        <dbReference type="SAM" id="MobiDB-lite"/>
    </source>
</evidence>
<gene>
    <name evidence="2" type="ORF">C1SCF055_LOCUS35604</name>
</gene>
<keyword evidence="4" id="KW-1185">Reference proteome</keyword>
<proteinExistence type="predicted"/>
<dbReference type="EMBL" id="CAMXCT020004779">
    <property type="protein sequence ID" value="CAL1163701.1"/>
    <property type="molecule type" value="Genomic_DNA"/>
</dbReference>
<dbReference type="AlphaFoldDB" id="A0A9P1DHK5"/>
<feature type="region of interest" description="Disordered" evidence="1">
    <location>
        <begin position="1"/>
        <end position="24"/>
    </location>
</feature>
<evidence type="ECO:0000313" key="2">
    <source>
        <dbReference type="EMBL" id="CAI4010326.1"/>
    </source>
</evidence>
<dbReference type="EMBL" id="CAMXCT030004779">
    <property type="protein sequence ID" value="CAL4797638.1"/>
    <property type="molecule type" value="Genomic_DNA"/>
</dbReference>
<reference evidence="2" key="1">
    <citation type="submission" date="2022-10" db="EMBL/GenBank/DDBJ databases">
        <authorList>
            <person name="Chen Y."/>
            <person name="Dougan E. K."/>
            <person name="Chan C."/>
            <person name="Rhodes N."/>
            <person name="Thang M."/>
        </authorList>
    </citation>
    <scope>NUCLEOTIDE SEQUENCE</scope>
</reference>